<dbReference type="Gene3D" id="2.130.10.10">
    <property type="entry name" value="YVTN repeat-like/Quinoprotein amine dehydrogenase"/>
    <property type="match status" value="1"/>
</dbReference>
<feature type="region of interest" description="Disordered" evidence="8">
    <location>
        <begin position="479"/>
        <end position="535"/>
    </location>
</feature>
<dbReference type="AlphaFoldDB" id="M1VB84"/>
<evidence type="ECO:0000256" key="7">
    <source>
        <dbReference type="PROSITE-ProRule" id="PRU00221"/>
    </source>
</evidence>
<dbReference type="Gene3D" id="1.10.220.100">
    <property type="entry name" value="conserved c-terminal region of ge- 1"/>
    <property type="match status" value="1"/>
</dbReference>
<dbReference type="GO" id="GO:0000932">
    <property type="term" value="C:P-body"/>
    <property type="evidence" value="ECO:0007669"/>
    <property type="project" value="UniProtKB-SubCell"/>
</dbReference>
<dbReference type="HOGENOM" id="CLU_320136_0_0_1"/>
<dbReference type="OMA" id="TNIERYF"/>
<accession>M1VB84</accession>
<organism evidence="10 11">
    <name type="scientific">Cyanidioschyzon merolae (strain NIES-3377 / 10D)</name>
    <name type="common">Unicellular red alga</name>
    <dbReference type="NCBI Taxonomy" id="280699"/>
    <lineage>
        <taxon>Eukaryota</taxon>
        <taxon>Rhodophyta</taxon>
        <taxon>Bangiophyceae</taxon>
        <taxon>Cyanidiales</taxon>
        <taxon>Cyanidiaceae</taxon>
        <taxon>Cyanidioschyzon</taxon>
    </lineage>
</organism>
<comment type="subcellular location">
    <subcellularLocation>
        <location evidence="1">Cytoplasm</location>
        <location evidence="1">P-body</location>
    </subcellularLocation>
</comment>
<evidence type="ECO:0000256" key="3">
    <source>
        <dbReference type="ARBA" id="ARBA00022490"/>
    </source>
</evidence>
<feature type="region of interest" description="Disordered" evidence="8">
    <location>
        <begin position="573"/>
        <end position="639"/>
    </location>
</feature>
<dbReference type="EMBL" id="AP006488">
    <property type="protein sequence ID" value="BAM79522.1"/>
    <property type="molecule type" value="Genomic_DNA"/>
</dbReference>
<evidence type="ECO:0000256" key="2">
    <source>
        <dbReference type="ARBA" id="ARBA00009639"/>
    </source>
</evidence>
<feature type="repeat" description="WD" evidence="7">
    <location>
        <begin position="175"/>
        <end position="210"/>
    </location>
</feature>
<name>M1VB84_CYAM1</name>
<dbReference type="KEGG" id="cme:CYME_CMF168C"/>
<evidence type="ECO:0000259" key="9">
    <source>
        <dbReference type="Pfam" id="PF21289"/>
    </source>
</evidence>
<feature type="domain" description="Enhancer of mRNA-decapping protein 4 C-terminal" evidence="9">
    <location>
        <begin position="783"/>
        <end position="877"/>
    </location>
</feature>
<evidence type="ECO:0000256" key="5">
    <source>
        <dbReference type="ARBA" id="ARBA00022737"/>
    </source>
</evidence>
<feature type="compositionally biased region" description="Acidic residues" evidence="8">
    <location>
        <begin position="496"/>
        <end position="508"/>
    </location>
</feature>
<dbReference type="Gramene" id="CMF168CT">
    <property type="protein sequence ID" value="CMF168CT"/>
    <property type="gene ID" value="CMF168C"/>
</dbReference>
<dbReference type="SUPFAM" id="SSF101908">
    <property type="entry name" value="Putative isomerase YbhE"/>
    <property type="match status" value="1"/>
</dbReference>
<dbReference type="PANTHER" id="PTHR15598">
    <property type="entry name" value="ENHANCER OF MRNA-DECAPPING PROTEIN 4"/>
    <property type="match status" value="1"/>
</dbReference>
<evidence type="ECO:0000256" key="1">
    <source>
        <dbReference type="ARBA" id="ARBA00004201"/>
    </source>
</evidence>
<reference evidence="10 11" key="2">
    <citation type="journal article" date="2007" name="BMC Biol.">
        <title>A 100%-complete sequence reveals unusually simple genomic features in the hot-spring red alga Cyanidioschyzon merolae.</title>
        <authorList>
            <person name="Nozaki H."/>
            <person name="Takano H."/>
            <person name="Misumi O."/>
            <person name="Terasawa K."/>
            <person name="Matsuzaki M."/>
            <person name="Maruyama S."/>
            <person name="Nishida K."/>
            <person name="Yagisawa F."/>
            <person name="Yoshida Y."/>
            <person name="Fujiwara T."/>
            <person name="Takio S."/>
            <person name="Tamura K."/>
            <person name="Chung S.J."/>
            <person name="Nakamura S."/>
            <person name="Kuroiwa H."/>
            <person name="Tanaka K."/>
            <person name="Sato N."/>
            <person name="Kuroiwa T."/>
        </authorList>
    </citation>
    <scope>NUCLEOTIDE SEQUENCE [LARGE SCALE GENOMIC DNA]</scope>
    <source>
        <strain evidence="10 11">10D</strain>
    </source>
</reference>
<keyword evidence="11" id="KW-1185">Reference proteome</keyword>
<comment type="similarity">
    <text evidence="2">Belongs to the WD repeat EDC4 family.</text>
</comment>
<dbReference type="RefSeq" id="XP_005535808.1">
    <property type="nucleotide sequence ID" value="XM_005535751.1"/>
</dbReference>
<keyword evidence="5" id="KW-0677">Repeat</keyword>
<dbReference type="PANTHER" id="PTHR15598:SF5">
    <property type="entry name" value="ENHANCER OF MRNA-DECAPPING PROTEIN 4"/>
    <property type="match status" value="1"/>
</dbReference>
<reference evidence="10 11" key="1">
    <citation type="journal article" date="2004" name="Nature">
        <title>Genome sequence of the ultrasmall unicellular red alga Cyanidioschyzon merolae 10D.</title>
        <authorList>
            <person name="Matsuzaki M."/>
            <person name="Misumi O."/>
            <person name="Shin-i T."/>
            <person name="Maruyama S."/>
            <person name="Takahara M."/>
            <person name="Miyagishima S."/>
            <person name="Mori T."/>
            <person name="Nishida K."/>
            <person name="Yagisawa F."/>
            <person name="Nishida K."/>
            <person name="Yoshida Y."/>
            <person name="Nishimura Y."/>
            <person name="Nakao S."/>
            <person name="Kobayashi T."/>
            <person name="Momoyama Y."/>
            <person name="Higashiyama T."/>
            <person name="Minoda A."/>
            <person name="Sano M."/>
            <person name="Nomoto H."/>
            <person name="Oishi K."/>
            <person name="Hayashi H."/>
            <person name="Ohta F."/>
            <person name="Nishizaka S."/>
            <person name="Haga S."/>
            <person name="Miura S."/>
            <person name="Morishita T."/>
            <person name="Kabeya Y."/>
            <person name="Terasawa K."/>
            <person name="Suzuki Y."/>
            <person name="Ishii Y."/>
            <person name="Asakawa S."/>
            <person name="Takano H."/>
            <person name="Ohta N."/>
            <person name="Kuroiwa H."/>
            <person name="Tanaka K."/>
            <person name="Shimizu N."/>
            <person name="Sugano S."/>
            <person name="Sato N."/>
            <person name="Nozaki H."/>
            <person name="Ogasawara N."/>
            <person name="Kohara Y."/>
            <person name="Kuroiwa T."/>
        </authorList>
    </citation>
    <scope>NUCLEOTIDE SEQUENCE [LARGE SCALE GENOMIC DNA]</scope>
    <source>
        <strain evidence="10 11">10D</strain>
    </source>
</reference>
<proteinExistence type="inferred from homology"/>
<dbReference type="FunFam" id="1.10.220.100:FF:000001">
    <property type="entry name" value="Enhancer of mRNA-decapping protein 4"/>
    <property type="match status" value="1"/>
</dbReference>
<gene>
    <name evidence="10" type="ORF">CYME_CMF168C</name>
</gene>
<dbReference type="eggNOG" id="KOG1916">
    <property type="taxonomic scope" value="Eukaryota"/>
</dbReference>
<feature type="compositionally biased region" description="Low complexity" evidence="8">
    <location>
        <begin position="586"/>
        <end position="607"/>
    </location>
</feature>
<dbReference type="InterPro" id="IPR001680">
    <property type="entry name" value="WD40_rpt"/>
</dbReference>
<dbReference type="GeneID" id="16992971"/>
<sequence>METHIISDEDERLARQRKMLFEKFGIEADTLGDAAPSAVPPNKSAEYTEADRVGVLGKTSCGQAQGQRAISPPSTPSVVQIAEESQDADLHNATPDPQRDYGLRLLGSRFHYRASLHEQARASRELFAVTPVTAYASPLVESSAHRIAVHDHWIAYAVKNHIRLLDRLQIQRALLKGHEGPVEELSHAPQCPQLLLSSAADGSVIFWRLEGWDGTSRSPSEHLQWRFQLSNRRSSRIALSPDGRWIAFTEDARVHVLPVTADGDVESRQHTVIPTTHEVRDIAFVAKAAAAGWLLVLASAHGMVHIAEPEHGTIVGEFCAHSGAPVERVLSLAPQVLVTATSCCTELWYWRLVGLWAPPQSGSVQLLARCSFHEYASLGPLATDPEGEFLFLANHETRQLFVLHHASGTFIPDYLVQVPLRYSIASFCATRSVRRERDLDEKSGLPQLRENVFLDLWCMHEKCIQGYHVRREHLAPAGEAPPAELSLESSNHDENYNDLDDPVHDDDDDRHRAVGAAGDDDDHGDAAGNRVHGRPVLDVSASQPLEGLMSTSPPVLVTHTHTLYEAFRKIAPQLKQRSSSSRKHSAIGVGSAASSSPSPNAGDAASSLPVDVRTLAPESNGEAGAATPKRGDFPDQATSAGMPLFTEKRILELEARLTRIEQLLHELMGTVNHTRSETASTMHGLLQQIAKEHLVPALMRTSAETATSLSRALDEAIRVRFKPVTEQLEQALQRTLQWPTSGPVSSAGMTATTLVPTGYTAPTPTPREQILRWLHQQPMPDEDRAFHAALNLSDLETLVWLCKQCSPELVCEKLSQPVLLSLVQQLGFDLRTHLECKLSYLEEAVPLIQPKDPIIARHMEPTMRQLVHNLDEQVLHAGEEVAPALRTRARLLRKVATLLLLSPSPAS</sequence>
<dbReference type="InterPro" id="IPR049404">
    <property type="entry name" value="EDC4_C"/>
</dbReference>
<dbReference type="InterPro" id="IPR044938">
    <property type="entry name" value="EDC4_C_sf"/>
</dbReference>
<dbReference type="InterPro" id="IPR015943">
    <property type="entry name" value="WD40/YVTN_repeat-like_dom_sf"/>
</dbReference>
<keyword evidence="3" id="KW-0963">Cytoplasm</keyword>
<evidence type="ECO:0000313" key="10">
    <source>
        <dbReference type="EMBL" id="BAM79522.1"/>
    </source>
</evidence>
<dbReference type="STRING" id="280699.M1VB84"/>
<dbReference type="OrthoDB" id="512737at2759"/>
<keyword evidence="6" id="KW-0175">Coiled coil</keyword>
<dbReference type="Pfam" id="PF21289">
    <property type="entry name" value="EDC4_C"/>
    <property type="match status" value="1"/>
</dbReference>
<dbReference type="GO" id="GO:0031087">
    <property type="term" value="P:deadenylation-independent decapping of nuclear-transcribed mRNA"/>
    <property type="evidence" value="ECO:0007669"/>
    <property type="project" value="InterPro"/>
</dbReference>
<dbReference type="InterPro" id="IPR045152">
    <property type="entry name" value="EDC4-like"/>
</dbReference>
<evidence type="ECO:0000256" key="6">
    <source>
        <dbReference type="ARBA" id="ARBA00023054"/>
    </source>
</evidence>
<evidence type="ECO:0000256" key="8">
    <source>
        <dbReference type="SAM" id="MobiDB-lite"/>
    </source>
</evidence>
<feature type="compositionally biased region" description="Low complexity" evidence="8">
    <location>
        <begin position="479"/>
        <end position="488"/>
    </location>
</feature>
<dbReference type="Proteomes" id="UP000007014">
    <property type="component" value="Chromosome 6"/>
</dbReference>
<dbReference type="PROSITE" id="PS50294">
    <property type="entry name" value="WD_REPEATS_REGION"/>
    <property type="match status" value="1"/>
</dbReference>
<dbReference type="PROSITE" id="PS50082">
    <property type="entry name" value="WD_REPEATS_2"/>
    <property type="match status" value="1"/>
</dbReference>
<protein>
    <submittedName>
        <fullName evidence="10">Similar to autoantigen</fullName>
    </submittedName>
</protein>
<keyword evidence="4 7" id="KW-0853">WD repeat</keyword>
<evidence type="ECO:0000313" key="11">
    <source>
        <dbReference type="Proteomes" id="UP000007014"/>
    </source>
</evidence>
<evidence type="ECO:0000256" key="4">
    <source>
        <dbReference type="ARBA" id="ARBA00022574"/>
    </source>
</evidence>